<comment type="similarity">
    <text evidence="8">Belongs to the binding-protein-dependent transport system permease family. LivHM subfamily.</text>
</comment>
<keyword evidence="4 9" id="KW-0812">Transmembrane</keyword>
<feature type="transmembrane region" description="Helical" evidence="9">
    <location>
        <begin position="230"/>
        <end position="255"/>
    </location>
</feature>
<keyword evidence="6 9" id="KW-1133">Transmembrane helix</keyword>
<dbReference type="EMBL" id="JACJUU010000006">
    <property type="protein sequence ID" value="MBC2770166.1"/>
    <property type="molecule type" value="Genomic_DNA"/>
</dbReference>
<evidence type="ECO:0000256" key="6">
    <source>
        <dbReference type="ARBA" id="ARBA00022989"/>
    </source>
</evidence>
<evidence type="ECO:0000256" key="5">
    <source>
        <dbReference type="ARBA" id="ARBA00022970"/>
    </source>
</evidence>
<feature type="transmembrane region" description="Helical" evidence="9">
    <location>
        <begin position="20"/>
        <end position="43"/>
    </location>
</feature>
<dbReference type="Proteomes" id="UP000545386">
    <property type="component" value="Unassembled WGS sequence"/>
</dbReference>
<dbReference type="AlphaFoldDB" id="A0A842HPM9"/>
<comment type="caution">
    <text evidence="10">The sequence shown here is derived from an EMBL/GenBank/DDBJ whole genome shotgun (WGS) entry which is preliminary data.</text>
</comment>
<dbReference type="GO" id="GO:0005886">
    <property type="term" value="C:plasma membrane"/>
    <property type="evidence" value="ECO:0007669"/>
    <property type="project" value="UniProtKB-SubCell"/>
</dbReference>
<evidence type="ECO:0000256" key="1">
    <source>
        <dbReference type="ARBA" id="ARBA00004651"/>
    </source>
</evidence>
<keyword evidence="11" id="KW-1185">Reference proteome</keyword>
<feature type="transmembrane region" description="Helical" evidence="9">
    <location>
        <begin position="148"/>
        <end position="168"/>
    </location>
</feature>
<proteinExistence type="inferred from homology"/>
<feature type="transmembrane region" description="Helical" evidence="9">
    <location>
        <begin position="189"/>
        <end position="218"/>
    </location>
</feature>
<dbReference type="GO" id="GO:0022857">
    <property type="term" value="F:transmembrane transporter activity"/>
    <property type="evidence" value="ECO:0007669"/>
    <property type="project" value="InterPro"/>
</dbReference>
<evidence type="ECO:0000313" key="11">
    <source>
        <dbReference type="Proteomes" id="UP000545386"/>
    </source>
</evidence>
<organism evidence="10 11">
    <name type="scientific">Pusillimonas minor</name>
    <dbReference type="NCBI Taxonomy" id="2697024"/>
    <lineage>
        <taxon>Bacteria</taxon>
        <taxon>Pseudomonadati</taxon>
        <taxon>Pseudomonadota</taxon>
        <taxon>Betaproteobacteria</taxon>
        <taxon>Burkholderiales</taxon>
        <taxon>Alcaligenaceae</taxon>
        <taxon>Pusillimonas</taxon>
    </lineage>
</organism>
<keyword evidence="7 9" id="KW-0472">Membrane</keyword>
<dbReference type="PANTHER" id="PTHR11795:SF442">
    <property type="entry name" value="ABC TRANSPORTER ATP-BINDING PROTEIN"/>
    <property type="match status" value="1"/>
</dbReference>
<protein>
    <submittedName>
        <fullName evidence="10">Branched-chain amino acid ABC transporter permease</fullName>
    </submittedName>
</protein>
<accession>A0A842HPM9</accession>
<evidence type="ECO:0000256" key="3">
    <source>
        <dbReference type="ARBA" id="ARBA00022475"/>
    </source>
</evidence>
<dbReference type="InterPro" id="IPR001851">
    <property type="entry name" value="ABC_transp_permease"/>
</dbReference>
<dbReference type="Pfam" id="PF02653">
    <property type="entry name" value="BPD_transp_2"/>
    <property type="match status" value="1"/>
</dbReference>
<evidence type="ECO:0000256" key="8">
    <source>
        <dbReference type="ARBA" id="ARBA00037998"/>
    </source>
</evidence>
<feature type="transmembrane region" description="Helical" evidence="9">
    <location>
        <begin position="55"/>
        <end position="82"/>
    </location>
</feature>
<keyword evidence="3" id="KW-1003">Cell membrane</keyword>
<dbReference type="PANTHER" id="PTHR11795">
    <property type="entry name" value="BRANCHED-CHAIN AMINO ACID TRANSPORT SYSTEM PERMEASE PROTEIN LIVH"/>
    <property type="match status" value="1"/>
</dbReference>
<comment type="subcellular location">
    <subcellularLocation>
        <location evidence="1">Cell membrane</location>
        <topology evidence="1">Multi-pass membrane protein</topology>
    </subcellularLocation>
</comment>
<dbReference type="CDD" id="cd06582">
    <property type="entry name" value="TM_PBP1_LivH_like"/>
    <property type="match status" value="1"/>
</dbReference>
<dbReference type="GO" id="GO:0006865">
    <property type="term" value="P:amino acid transport"/>
    <property type="evidence" value="ECO:0007669"/>
    <property type="project" value="UniProtKB-KW"/>
</dbReference>
<evidence type="ECO:0000313" key="10">
    <source>
        <dbReference type="EMBL" id="MBC2770166.1"/>
    </source>
</evidence>
<keyword evidence="2" id="KW-0813">Transport</keyword>
<dbReference type="RefSeq" id="WP_185779857.1">
    <property type="nucleotide sequence ID" value="NZ_JACJUU010000006.1"/>
</dbReference>
<evidence type="ECO:0000256" key="4">
    <source>
        <dbReference type="ARBA" id="ARBA00022692"/>
    </source>
</evidence>
<gene>
    <name evidence="10" type="ORF">GTU67_09610</name>
</gene>
<evidence type="ECO:0000256" key="2">
    <source>
        <dbReference type="ARBA" id="ARBA00022448"/>
    </source>
</evidence>
<feature type="transmembrane region" description="Helical" evidence="9">
    <location>
        <begin position="264"/>
        <end position="285"/>
    </location>
</feature>
<feature type="transmembrane region" description="Helical" evidence="9">
    <location>
        <begin position="103"/>
        <end position="122"/>
    </location>
</feature>
<sequence>MGSVIDAFQFVYAPQIINGLSIGVAVVLMALGLTIIFGLLDVINMAHGEFYALGAYVGITLLALGVGFWVALVLVPLIMAPLGYMTERLFIQRVFHQRDRHMLTLLLTFGLAIVLEDVYKLIFGPQPYSVDMPIGGGSEIMGVFFPNYRLFMMAIGVLIIALVWLVVYKTRLGAMVRAAAFDKNMASSLGVPVSVVYAGTFAFGVALAGLAGIMLAPIYSVFPTMGKDFILMAFSVVIVGGLGSIKGALIAGLFLTQIQALSSLYISPSWSDPLVFAIMVLVLMVRPQGLFGRLGHA</sequence>
<name>A0A842HPM9_9BURK</name>
<evidence type="ECO:0000256" key="7">
    <source>
        <dbReference type="ARBA" id="ARBA00023136"/>
    </source>
</evidence>
<reference evidence="10 11" key="1">
    <citation type="submission" date="2020-08" db="EMBL/GenBank/DDBJ databases">
        <title>Paraeoetvoesia sp. YC-7-48 draft genome sequence.</title>
        <authorList>
            <person name="Yao L."/>
        </authorList>
    </citation>
    <scope>NUCLEOTIDE SEQUENCE [LARGE SCALE GENOMIC DNA]</scope>
    <source>
        <strain evidence="11">YC-7-48</strain>
    </source>
</reference>
<evidence type="ECO:0000256" key="9">
    <source>
        <dbReference type="SAM" id="Phobius"/>
    </source>
</evidence>
<dbReference type="InterPro" id="IPR052157">
    <property type="entry name" value="BCAA_transport_permease"/>
</dbReference>
<keyword evidence="5" id="KW-0029">Amino-acid transport</keyword>